<feature type="compositionally biased region" description="Polar residues" evidence="1">
    <location>
        <begin position="829"/>
        <end position="838"/>
    </location>
</feature>
<dbReference type="Gene3D" id="4.10.60.10">
    <property type="entry name" value="Zinc finger, CCHC-type"/>
    <property type="match status" value="1"/>
</dbReference>
<dbReference type="GO" id="GO:0008270">
    <property type="term" value="F:zinc ion binding"/>
    <property type="evidence" value="ECO:0007669"/>
    <property type="project" value="InterPro"/>
</dbReference>
<organism evidence="2">
    <name type="scientific">Tanacetum cinerariifolium</name>
    <name type="common">Dalmatian daisy</name>
    <name type="synonym">Chrysanthemum cinerariifolium</name>
    <dbReference type="NCBI Taxonomy" id="118510"/>
    <lineage>
        <taxon>Eukaryota</taxon>
        <taxon>Viridiplantae</taxon>
        <taxon>Streptophyta</taxon>
        <taxon>Embryophyta</taxon>
        <taxon>Tracheophyta</taxon>
        <taxon>Spermatophyta</taxon>
        <taxon>Magnoliopsida</taxon>
        <taxon>eudicotyledons</taxon>
        <taxon>Gunneridae</taxon>
        <taxon>Pentapetalae</taxon>
        <taxon>asterids</taxon>
        <taxon>campanulids</taxon>
        <taxon>Asterales</taxon>
        <taxon>Asteraceae</taxon>
        <taxon>Asteroideae</taxon>
        <taxon>Anthemideae</taxon>
        <taxon>Anthemidinae</taxon>
        <taxon>Tanacetum</taxon>
    </lineage>
</organism>
<gene>
    <name evidence="2" type="ORF">Tci_027827</name>
</gene>
<feature type="region of interest" description="Disordered" evidence="1">
    <location>
        <begin position="802"/>
        <end position="853"/>
    </location>
</feature>
<feature type="compositionally biased region" description="Polar residues" evidence="1">
    <location>
        <begin position="660"/>
        <end position="678"/>
    </location>
</feature>
<evidence type="ECO:0008006" key="3">
    <source>
        <dbReference type="Google" id="ProtNLM"/>
    </source>
</evidence>
<protein>
    <recommendedName>
        <fullName evidence="3">CCHC-type domain-containing protein</fullName>
    </recommendedName>
</protein>
<dbReference type="InterPro" id="IPR036875">
    <property type="entry name" value="Znf_CCHC_sf"/>
</dbReference>
<dbReference type="AlphaFoldDB" id="A0A699GLM5"/>
<comment type="caution">
    <text evidence="2">The sequence shown here is derived from an EMBL/GenBank/DDBJ whole genome shotgun (WGS) entry which is preliminary data.</text>
</comment>
<name>A0A699GLM5_TANCI</name>
<dbReference type="SUPFAM" id="SSF57756">
    <property type="entry name" value="Retrovirus zinc finger-like domains"/>
    <property type="match status" value="1"/>
</dbReference>
<reference evidence="2" key="1">
    <citation type="journal article" date="2019" name="Sci. Rep.">
        <title>Draft genome of Tanacetum cinerariifolium, the natural source of mosquito coil.</title>
        <authorList>
            <person name="Yamashiro T."/>
            <person name="Shiraishi A."/>
            <person name="Satake H."/>
            <person name="Nakayama K."/>
        </authorList>
    </citation>
    <scope>NUCLEOTIDE SEQUENCE</scope>
</reference>
<feature type="compositionally biased region" description="Polar residues" evidence="1">
    <location>
        <begin position="707"/>
        <end position="721"/>
    </location>
</feature>
<dbReference type="EMBL" id="BKCJ010003563">
    <property type="protein sequence ID" value="GEU55849.1"/>
    <property type="molecule type" value="Genomic_DNA"/>
</dbReference>
<evidence type="ECO:0000256" key="1">
    <source>
        <dbReference type="SAM" id="MobiDB-lite"/>
    </source>
</evidence>
<sequence length="853" mass="95471">MSKHIDELRMYKHLNMVFIDKKLQEVWMDEYMNNVVSDELIHIEETEVVKIVVGILDCCMKIDKCWNKIEFADDWQLVQMDHDCAYLLYGLHLYGFHVVEVMHEADQSRVISGVCKAHKGKPPWRGSNPRPPVCEENTTLSTYGPHREDPPSHAVDFYDSSDDEEDSRRNQEYLSDLEEEYQARSLLAKSKKFFKNGTQRLSSAKATDQTECHKYGKKGHFARDCWSKSSVPSYQSPFQPKLLNSSQHKPELRPTKDFEEEVSSYDNEMVEVKVLMALAEDNDAVSKEGARNDEWVKISIKKCVSEKIPIQNNIMGVDQLTGRILPAESQRNTTDPPVAVTNSLEIDYDSADESSIYSTPLPSLKKLDGVEPASGPKTVKLILKSKSTFKVEALKGVIVNELSSAPAKGNKSSLASKVNSAPTNKLNNVNIKDDLPLAIVMKELNKLKLQISKTQSSRSISGSSSRPIIQRPSDCFFPLCINYGRIDHLSDNCIYYPICRLCGSYDHDTNSHSKIISLEREIKPRNLQHVIKRCETCGSTIHNTTDHYDIEWFKKGKALQAKNVDALNSKKTGSSKVNISKTPTRGPDIQFLTCLYARYQANPKESHFIAVKRIFRANYLAHSRYYAQTPSTKDVRTWFSSIGYGEEIKTKGTLKKAFLPSSSAMDSNPSHPSVSTLVDPTMHKEDQQETGDPTSLGVTSEDGANPQLGSGSDASADSTTEADLVKSAPNDYLPPQQGLDKGTKNYSLDYTFTDDPIIVIDEIEGDDEVDKDEGVHSTINFETKDGSASKPLSPRFTQVFNTASKKARDTSVPSAGRAGTIPTEEEKNTNQATISQLFQRRADKNAKKTNLNK</sequence>
<accession>A0A699GLM5</accession>
<evidence type="ECO:0000313" key="2">
    <source>
        <dbReference type="EMBL" id="GEU55849.1"/>
    </source>
</evidence>
<dbReference type="GO" id="GO:0003676">
    <property type="term" value="F:nucleic acid binding"/>
    <property type="evidence" value="ECO:0007669"/>
    <property type="project" value="InterPro"/>
</dbReference>
<feature type="region of interest" description="Disordered" evidence="1">
    <location>
        <begin position="119"/>
        <end position="170"/>
    </location>
</feature>
<feature type="region of interest" description="Disordered" evidence="1">
    <location>
        <begin position="660"/>
        <end position="744"/>
    </location>
</feature>
<proteinExistence type="predicted"/>